<dbReference type="EMBL" id="CP081303">
    <property type="protein sequence ID" value="QZE13275.1"/>
    <property type="molecule type" value="Genomic_DNA"/>
</dbReference>
<protein>
    <submittedName>
        <fullName evidence="1">DUF4998 domain-containing protein</fullName>
    </submittedName>
</protein>
<proteinExistence type="predicted"/>
<evidence type="ECO:0000313" key="1">
    <source>
        <dbReference type="EMBL" id="QZE13275.1"/>
    </source>
</evidence>
<gene>
    <name evidence="1" type="ORF">K4L44_11835</name>
</gene>
<evidence type="ECO:0000313" key="2">
    <source>
        <dbReference type="Proteomes" id="UP000826212"/>
    </source>
</evidence>
<accession>A0AC61NGB9</accession>
<sequence length="201" mass="23184">MNSLHQPYLDQGEIIYAAKIDSVISRSGYKKVQLDIYSNAQNIDFLRVYYNDFLDSVDVSIEGKRGVFNLVIPNLIEKKYVFNTISYDMYKNKSLSFESVGTVYGDRYNSTLLNRKITSITRKDDSVVINWGDPLNKMEKCEFIYQTTDGEVVVLNILKDVDQTIIDNYGIGIKYRTAFIPEENALELFYTKYTDNIPALL</sequence>
<organism evidence="1 2">
    <name type="scientific">Halosquirtibacter laminarini</name>
    <dbReference type="NCBI Taxonomy" id="3374600"/>
    <lineage>
        <taxon>Bacteria</taxon>
        <taxon>Pseudomonadati</taxon>
        <taxon>Bacteroidota</taxon>
        <taxon>Bacteroidia</taxon>
        <taxon>Marinilabiliales</taxon>
        <taxon>Prolixibacteraceae</taxon>
        <taxon>Halosquirtibacter</taxon>
    </lineage>
</organism>
<reference evidence="1" key="1">
    <citation type="submission" date="2021-08" db="EMBL/GenBank/DDBJ databases">
        <title>Novel anaerobic bacterium isolated from sea squirt in East Sea, Republic of Korea.</title>
        <authorList>
            <person name="Nguyen T.H."/>
            <person name="Li Z."/>
            <person name="Lee Y.-J."/>
            <person name="Ko J."/>
            <person name="Kim S.-G."/>
        </authorList>
    </citation>
    <scope>NUCLEOTIDE SEQUENCE</scope>
    <source>
        <strain evidence="1">KCTC 25031</strain>
    </source>
</reference>
<keyword evidence="2" id="KW-1185">Reference proteome</keyword>
<dbReference type="Proteomes" id="UP000826212">
    <property type="component" value="Chromosome"/>
</dbReference>
<name>A0AC61NGB9_9BACT</name>